<feature type="domain" description="Carrier" evidence="13">
    <location>
        <begin position="615"/>
        <end position="692"/>
    </location>
</feature>
<dbReference type="InterPro" id="IPR029063">
    <property type="entry name" value="SAM-dependent_MTases_sf"/>
</dbReference>
<dbReference type="InterPro" id="IPR049552">
    <property type="entry name" value="PKS_DH_N"/>
</dbReference>
<dbReference type="InterPro" id="IPR013968">
    <property type="entry name" value="PKS_KR"/>
</dbReference>
<evidence type="ECO:0000313" key="17">
    <source>
        <dbReference type="Proteomes" id="UP000016960"/>
    </source>
</evidence>
<dbReference type="Gene3D" id="3.40.50.150">
    <property type="entry name" value="Vaccinia Virus protein VP39"/>
    <property type="match status" value="1"/>
</dbReference>
<dbReference type="SUPFAM" id="SSF55048">
    <property type="entry name" value="Probable ACP-binding domain of malonyl-CoA ACP transacylase"/>
    <property type="match status" value="1"/>
</dbReference>
<evidence type="ECO:0000256" key="11">
    <source>
        <dbReference type="PROSITE-ProRule" id="PRU01363"/>
    </source>
</evidence>
<dbReference type="InterPro" id="IPR016035">
    <property type="entry name" value="Acyl_Trfase/lysoPLipase"/>
</dbReference>
<dbReference type="FunCoup" id="U5DKA0">
    <property type="interactions" value="5"/>
</dbReference>
<evidence type="ECO:0000256" key="5">
    <source>
        <dbReference type="ARBA" id="ARBA00022737"/>
    </source>
</evidence>
<keyword evidence="2" id="KW-0596">Phosphopantetheine</keyword>
<dbReference type="InterPro" id="IPR016039">
    <property type="entry name" value="Thiolase-like"/>
</dbReference>
<keyword evidence="7" id="KW-0521">NADP</keyword>
<dbReference type="Gene3D" id="3.30.300.30">
    <property type="match status" value="1"/>
</dbReference>
<dbReference type="Pfam" id="PF08659">
    <property type="entry name" value="KR"/>
    <property type="match status" value="1"/>
</dbReference>
<accession>U5DKA0</accession>
<keyword evidence="6" id="KW-0276">Fatty acid metabolism</keyword>
<dbReference type="EMBL" id="ASSJ01000034">
    <property type="protein sequence ID" value="ERN42091.1"/>
    <property type="molecule type" value="Genomic_DNA"/>
</dbReference>
<keyword evidence="17" id="KW-1185">Reference proteome</keyword>
<dbReference type="InterPro" id="IPR057326">
    <property type="entry name" value="KR_dom"/>
</dbReference>
<evidence type="ECO:0000256" key="10">
    <source>
        <dbReference type="ARBA" id="ARBA00023315"/>
    </source>
</evidence>
<dbReference type="Pfam" id="PF13602">
    <property type="entry name" value="ADH_zinc_N_2"/>
    <property type="match status" value="1"/>
</dbReference>
<evidence type="ECO:0000259" key="13">
    <source>
        <dbReference type="PROSITE" id="PS50075"/>
    </source>
</evidence>
<dbReference type="SMART" id="SM00827">
    <property type="entry name" value="PKS_AT"/>
    <property type="match status" value="1"/>
</dbReference>
<feature type="active site" description="Proton donor; for dehydratase activity" evidence="11">
    <location>
        <position position="1811"/>
    </location>
</feature>
<dbReference type="Pfam" id="PF00501">
    <property type="entry name" value="AMP-binding"/>
    <property type="match status" value="1"/>
</dbReference>
<evidence type="ECO:0000256" key="1">
    <source>
        <dbReference type="ARBA" id="ARBA00006432"/>
    </source>
</evidence>
<dbReference type="InterPro" id="IPR000873">
    <property type="entry name" value="AMP-dep_synth/lig_dom"/>
</dbReference>
<dbReference type="InterPro" id="IPR020806">
    <property type="entry name" value="PKS_PP-bd"/>
</dbReference>
<keyword evidence="4" id="KW-0808">Transferase</keyword>
<dbReference type="InterPro" id="IPR018201">
    <property type="entry name" value="Ketoacyl_synth_AS"/>
</dbReference>
<dbReference type="SUPFAM" id="SSF53335">
    <property type="entry name" value="S-adenosyl-L-methionine-dependent methyltransferases"/>
    <property type="match status" value="1"/>
</dbReference>
<protein>
    <submittedName>
        <fullName evidence="16">Polyketide synthase module</fullName>
    </submittedName>
</protein>
<dbReference type="SMART" id="SM00826">
    <property type="entry name" value="PKS_DH"/>
    <property type="match status" value="1"/>
</dbReference>
<evidence type="ECO:0000259" key="15">
    <source>
        <dbReference type="PROSITE" id="PS52019"/>
    </source>
</evidence>
<dbReference type="InterPro" id="IPR016036">
    <property type="entry name" value="Malonyl_transacylase_ACP-bd"/>
</dbReference>
<dbReference type="GO" id="GO:0071766">
    <property type="term" value="P:Actinobacterium-type cell wall biogenesis"/>
    <property type="evidence" value="ECO:0007669"/>
    <property type="project" value="UniProtKB-ARBA"/>
</dbReference>
<dbReference type="Pfam" id="PF23024">
    <property type="entry name" value="AMP-dom_DIP2-like"/>
    <property type="match status" value="1"/>
</dbReference>
<reference evidence="16 17" key="1">
    <citation type="submission" date="2013-05" db="EMBL/GenBank/DDBJ databases">
        <title>Draft genome sequence of Rubidibacter lacunae KORDI 51-2.</title>
        <authorList>
            <person name="Choi D.H."/>
            <person name="Noh J.H."/>
            <person name="Kwon K.-K."/>
            <person name="Lee J.-H."/>
            <person name="Ryu J.-Y."/>
        </authorList>
    </citation>
    <scope>NUCLEOTIDE SEQUENCE [LARGE SCALE GENOMIC DNA]</scope>
    <source>
        <strain evidence="16 17">KORDI 51-2</strain>
    </source>
</reference>
<dbReference type="CDD" id="cd05195">
    <property type="entry name" value="enoyl_red"/>
    <property type="match status" value="1"/>
</dbReference>
<feature type="domain" description="Ketosynthase family 3 (KS3)" evidence="14">
    <location>
        <begin position="712"/>
        <end position="1126"/>
    </location>
</feature>
<dbReference type="InterPro" id="IPR020807">
    <property type="entry name" value="PKS_DH"/>
</dbReference>
<feature type="region of interest" description="Disordered" evidence="12">
    <location>
        <begin position="582"/>
        <end position="613"/>
    </location>
</feature>
<dbReference type="SMART" id="SM00823">
    <property type="entry name" value="PKS_PP"/>
    <property type="match status" value="2"/>
</dbReference>
<evidence type="ECO:0000256" key="2">
    <source>
        <dbReference type="ARBA" id="ARBA00022450"/>
    </source>
</evidence>
<dbReference type="SMART" id="SM00825">
    <property type="entry name" value="PKS_KS"/>
    <property type="match status" value="1"/>
</dbReference>
<dbReference type="InterPro" id="IPR020845">
    <property type="entry name" value="AMP-binding_CS"/>
</dbReference>
<evidence type="ECO:0000313" key="16">
    <source>
        <dbReference type="EMBL" id="ERN42091.1"/>
    </source>
</evidence>
<dbReference type="PROSITE" id="PS50075">
    <property type="entry name" value="CARRIER"/>
    <property type="match status" value="2"/>
</dbReference>
<evidence type="ECO:0000256" key="6">
    <source>
        <dbReference type="ARBA" id="ARBA00022832"/>
    </source>
</evidence>
<dbReference type="Proteomes" id="UP000016960">
    <property type="component" value="Unassembled WGS sequence"/>
</dbReference>
<gene>
    <name evidence="16" type="ORF">KR51_00012640</name>
</gene>
<evidence type="ECO:0000259" key="14">
    <source>
        <dbReference type="PROSITE" id="PS52004"/>
    </source>
</evidence>
<dbReference type="InterPro" id="IPR040097">
    <property type="entry name" value="FAAL/FAAC"/>
</dbReference>
<dbReference type="PROSITE" id="PS00455">
    <property type="entry name" value="AMP_BINDING"/>
    <property type="match status" value="1"/>
</dbReference>
<dbReference type="GO" id="GO:0016491">
    <property type="term" value="F:oxidoreductase activity"/>
    <property type="evidence" value="ECO:0007669"/>
    <property type="project" value="InterPro"/>
</dbReference>
<evidence type="ECO:0000256" key="8">
    <source>
        <dbReference type="ARBA" id="ARBA00023098"/>
    </source>
</evidence>
<dbReference type="InterPro" id="IPR049900">
    <property type="entry name" value="PKS_mFAS_DH"/>
</dbReference>
<dbReference type="Pfam" id="PF00550">
    <property type="entry name" value="PP-binding"/>
    <property type="match status" value="2"/>
</dbReference>
<dbReference type="InParanoid" id="U5DKA0"/>
<dbReference type="InterPro" id="IPR014031">
    <property type="entry name" value="Ketoacyl_synth_C"/>
</dbReference>
<dbReference type="InterPro" id="IPR025110">
    <property type="entry name" value="AMP-bd_C"/>
</dbReference>
<dbReference type="Pfam" id="PF02801">
    <property type="entry name" value="Ketoacyl-synt_C"/>
    <property type="match status" value="1"/>
</dbReference>
<dbReference type="CDD" id="cd02440">
    <property type="entry name" value="AdoMet_MTases"/>
    <property type="match status" value="1"/>
</dbReference>
<dbReference type="eggNOG" id="COG0318">
    <property type="taxonomic scope" value="Bacteria"/>
</dbReference>
<dbReference type="Pfam" id="PF08242">
    <property type="entry name" value="Methyltransf_12"/>
    <property type="match status" value="1"/>
</dbReference>
<dbReference type="InterPro" id="IPR001227">
    <property type="entry name" value="Ac_transferase_dom_sf"/>
</dbReference>
<dbReference type="Pfam" id="PF21089">
    <property type="entry name" value="PKS_DH_N"/>
    <property type="match status" value="1"/>
</dbReference>
<evidence type="ECO:0000256" key="12">
    <source>
        <dbReference type="SAM" id="MobiDB-lite"/>
    </source>
</evidence>
<dbReference type="InterPro" id="IPR009081">
    <property type="entry name" value="PP-bd_ACP"/>
</dbReference>
<dbReference type="SUPFAM" id="SSF50129">
    <property type="entry name" value="GroES-like"/>
    <property type="match status" value="1"/>
</dbReference>
<dbReference type="GO" id="GO:0006633">
    <property type="term" value="P:fatty acid biosynthetic process"/>
    <property type="evidence" value="ECO:0007669"/>
    <property type="project" value="InterPro"/>
</dbReference>
<dbReference type="RefSeq" id="WP_022605765.1">
    <property type="nucleotide sequence ID" value="NZ_ASSJ01000034.1"/>
</dbReference>
<dbReference type="InterPro" id="IPR036291">
    <property type="entry name" value="NAD(P)-bd_dom_sf"/>
</dbReference>
<dbReference type="InterPro" id="IPR049551">
    <property type="entry name" value="PKS_DH_C"/>
</dbReference>
<evidence type="ECO:0000256" key="9">
    <source>
        <dbReference type="ARBA" id="ARBA00023268"/>
    </source>
</evidence>
<comment type="similarity">
    <text evidence="1">Belongs to the ATP-dependent AMP-binding enzyme family.</text>
</comment>
<dbReference type="GO" id="GO:0031177">
    <property type="term" value="F:phosphopantetheine binding"/>
    <property type="evidence" value="ECO:0007669"/>
    <property type="project" value="InterPro"/>
</dbReference>
<dbReference type="PANTHER" id="PTHR43775">
    <property type="entry name" value="FATTY ACID SYNTHASE"/>
    <property type="match status" value="1"/>
</dbReference>
<dbReference type="PROSITE" id="PS00606">
    <property type="entry name" value="KS3_1"/>
    <property type="match status" value="1"/>
</dbReference>
<evidence type="ECO:0000256" key="4">
    <source>
        <dbReference type="ARBA" id="ARBA00022679"/>
    </source>
</evidence>
<dbReference type="PANTHER" id="PTHR43775:SF37">
    <property type="entry name" value="SI:DKEY-61P9.11"/>
    <property type="match status" value="1"/>
</dbReference>
<dbReference type="InterPro" id="IPR006162">
    <property type="entry name" value="Ppantetheine_attach_site"/>
</dbReference>
<keyword evidence="8" id="KW-0443">Lipid metabolism</keyword>
<proteinExistence type="inferred from homology"/>
<dbReference type="Gene3D" id="1.10.1200.10">
    <property type="entry name" value="ACP-like"/>
    <property type="match status" value="2"/>
</dbReference>
<dbReference type="InterPro" id="IPR013154">
    <property type="entry name" value="ADH-like_N"/>
</dbReference>
<dbReference type="OrthoDB" id="499075at2"/>
<dbReference type="InterPro" id="IPR042104">
    <property type="entry name" value="PKS_dehydratase_sf"/>
</dbReference>
<dbReference type="Pfam" id="PF00109">
    <property type="entry name" value="ketoacyl-synt"/>
    <property type="match status" value="1"/>
</dbReference>
<feature type="active site" description="Proton acceptor; for dehydratase activity" evidence="11">
    <location>
        <position position="1636"/>
    </location>
</feature>
<dbReference type="InterPro" id="IPR042099">
    <property type="entry name" value="ANL_N_sf"/>
</dbReference>
<keyword evidence="3" id="KW-0597">Phosphoprotein</keyword>
<dbReference type="InterPro" id="IPR050091">
    <property type="entry name" value="PKS_NRPS_Biosynth_Enz"/>
</dbReference>
<dbReference type="SMART" id="SM00822">
    <property type="entry name" value="PKS_KR"/>
    <property type="match status" value="1"/>
</dbReference>
<organism evidence="16 17">
    <name type="scientific">Rubidibacter lacunae KORDI 51-2</name>
    <dbReference type="NCBI Taxonomy" id="582515"/>
    <lineage>
        <taxon>Bacteria</taxon>
        <taxon>Bacillati</taxon>
        <taxon>Cyanobacteriota</taxon>
        <taxon>Cyanophyceae</taxon>
        <taxon>Oscillatoriophycideae</taxon>
        <taxon>Chroococcales</taxon>
        <taxon>Aphanothecaceae</taxon>
        <taxon>Rubidibacter</taxon>
    </lineage>
</organism>
<comment type="caution">
    <text evidence="16">The sequence shown here is derived from an EMBL/GenBank/DDBJ whole genome shotgun (WGS) entry which is preliminary data.</text>
</comment>
<dbReference type="Pfam" id="PF22621">
    <property type="entry name" value="CurL-like_PKS_C"/>
    <property type="match status" value="1"/>
</dbReference>
<dbReference type="Pfam" id="PF14765">
    <property type="entry name" value="PS-DH"/>
    <property type="match status" value="1"/>
</dbReference>
<dbReference type="SUPFAM" id="SSF51735">
    <property type="entry name" value="NAD(P)-binding Rossmann-fold domains"/>
    <property type="match status" value="3"/>
</dbReference>
<dbReference type="FunFam" id="3.40.366.10:FF:000002">
    <property type="entry name" value="Probable polyketide synthase 2"/>
    <property type="match status" value="1"/>
</dbReference>
<dbReference type="Gene3D" id="3.40.50.12780">
    <property type="entry name" value="N-terminal domain of ligase-like"/>
    <property type="match status" value="1"/>
</dbReference>
<dbReference type="Gene3D" id="3.40.366.10">
    <property type="entry name" value="Malonyl-Coenzyme A Acyl Carrier Protein, domain 2"/>
    <property type="match status" value="1"/>
</dbReference>
<dbReference type="Gene3D" id="3.30.70.3290">
    <property type="match status" value="1"/>
</dbReference>
<dbReference type="Gene3D" id="3.90.180.10">
    <property type="entry name" value="Medium-chain alcohol dehydrogenases, catalytic domain"/>
    <property type="match status" value="1"/>
</dbReference>
<dbReference type="eggNOG" id="COG3321">
    <property type="taxonomic scope" value="Bacteria"/>
</dbReference>
<dbReference type="Gene3D" id="3.10.129.110">
    <property type="entry name" value="Polyketide synthase dehydratase"/>
    <property type="match status" value="1"/>
</dbReference>
<dbReference type="InterPro" id="IPR014030">
    <property type="entry name" value="Ketoacyl_synth_N"/>
</dbReference>
<dbReference type="InterPro" id="IPR045851">
    <property type="entry name" value="AMP-bd_C_sf"/>
</dbReference>
<dbReference type="CDD" id="cd05931">
    <property type="entry name" value="FAAL"/>
    <property type="match status" value="1"/>
</dbReference>
<dbReference type="Pfam" id="PF08240">
    <property type="entry name" value="ADH_N"/>
    <property type="match status" value="1"/>
</dbReference>
<dbReference type="GO" id="GO:0004315">
    <property type="term" value="F:3-oxoacyl-[acyl-carrier-protein] synthase activity"/>
    <property type="evidence" value="ECO:0007669"/>
    <property type="project" value="InterPro"/>
</dbReference>
<dbReference type="InterPro" id="IPR020841">
    <property type="entry name" value="PKS_Beta-ketoAc_synthase_dom"/>
</dbReference>
<feature type="compositionally biased region" description="Polar residues" evidence="12">
    <location>
        <begin position="589"/>
        <end position="608"/>
    </location>
</feature>
<feature type="region of interest" description="N-terminal hotdog fold" evidence="11">
    <location>
        <begin position="1605"/>
        <end position="1735"/>
    </location>
</feature>
<dbReference type="SMART" id="SM00829">
    <property type="entry name" value="PKS_ER"/>
    <property type="match status" value="1"/>
</dbReference>
<dbReference type="GO" id="GO:0004312">
    <property type="term" value="F:fatty acid synthase activity"/>
    <property type="evidence" value="ECO:0007669"/>
    <property type="project" value="TreeGrafter"/>
</dbReference>
<dbReference type="InterPro" id="IPR013217">
    <property type="entry name" value="Methyltransf_12"/>
</dbReference>
<dbReference type="SUPFAM" id="SSF53901">
    <property type="entry name" value="Thiolase-like"/>
    <property type="match status" value="1"/>
</dbReference>
<dbReference type="PROSITE" id="PS52004">
    <property type="entry name" value="KS3_2"/>
    <property type="match status" value="1"/>
</dbReference>
<dbReference type="SMART" id="SM01294">
    <property type="entry name" value="PKS_PP_betabranch"/>
    <property type="match status" value="2"/>
</dbReference>
<dbReference type="PROSITE" id="PS00012">
    <property type="entry name" value="PHOSPHOPANTETHEINE"/>
    <property type="match status" value="1"/>
</dbReference>
<dbReference type="InterPro" id="IPR020843">
    <property type="entry name" value="ER"/>
</dbReference>
<dbReference type="Gene3D" id="3.40.47.10">
    <property type="match status" value="1"/>
</dbReference>
<keyword evidence="10" id="KW-0012">Acyltransferase</keyword>
<name>U5DKA0_9CHRO</name>
<sequence length="3276" mass="352562">MTQQSLGLLDTATDLVALLGMRANATPEGETYAFWVDGEDRLDLLSNQVLDRKARAIAARLLACDARGERVLLVFPAGLDYIAAFFGCLYAGAIAVPTYPPRPNRSLERFQAIAADAQPTVALTTPEVLERLQPKVAALTDLQELTWIACDRELYDTTTDPDWQPHQPAPEDLAFLQYTSGSTGAPKGVMVSHGNLIHNLKWIARKFGHTPELQGVIWLPPYHDMGLIGGILQALYCGGKVTLMAPVDFLQKPLRWLQAISRFRATTSGAPNFAYDLCVRRITPEERSQLDLSRWQVAFTGAEPVRSSTLKRFAETFASCGFRPQAFYPCYGMAEGTLLVAGGDCSARPHELHVDAAALRNRCIMSGTPGAADARVLVSSGYTVPDQTLVIVDPTTGLSCRPNRVGEIWVAGPSIAQGYWQRPELTQETFGAQLPGSESGPFLRTGDLGFLQQGELYVTGRLKDLLIFRGQNHYPQDIERTVAAAHDALRPNASAAIAIEVSGADKLVVVQELERQHRRNPNVLEIAAAVRQAIAKTHDLQLHSLMLLKPGSIPTTSSGKVQRHACRDGVVDDTLEAIATWTADEGTHASPSATDRSERPASSTQSLTEPDANGYSVGALEAEIVARVAERLQIPATEIDPNAEFASLGLDSATTVALSGELEAWLERRLSPIVLYDYPTIRQLAQYLADEGAEASASQPQPIPCSGSDTDTTEVAIVALDCRFPGAESPEAFWQLLKHGVDAIASVPSDRQWGDLPQIPQAGGFLDAIDRFDAAFFGISPREAEHLDPQQRLLLEVAWTACERGGLTREHLTGSNTGVFVGISGSDYGRQVAQTPDGVGPYAGTGNAANMAANRLSYFLDLRGPSLAVDTACSSSLVAIHQAVRSLRRGECDLAIAGGVNAILSPTLTAIFAQAQMLAADGRCKTFSADADGYGRGEGCGLMVLKPLSAAQRDGNRVLAVVRGSAINQDGRSNGITAPNGRAQQAVIRQALADARVAPADIQYVQAHGTGTPLGDPIEIAALRAVLDEERTLEQPCAIGSVKTNIGHLEAAAGIAGAIATVLAIQHEEIPPQLHCQTLNPSIDLDGSALAIATQSQAWLIGDRPRLAGISSFGFGGTNAHIVLSDPPTAPMVVPAKPSDLLRPLHVLTLSAPNEKGLQALAQRYVRHLSTSPDTSLADLCFTANTRRTTFAHRLALVAEDNCQLQSQLENWLRDRQSVPGRAIAGSVPLQQQAVVAMLFTGQGSQYLEMGRELYETQPTFKQALDRCDDILQDSLGQSLLETLYPTDPTTAGPTLLHQTGYTQPALFAIEYSLCQLWLSWGIRPQVVMGHSVGEYVAACIAGVFSLEDGLKLIAARGRLMQQLPVGGTMVSTLAPVETVRSAIGEQPGVAIAAINGPESTVISGKVEAMGAVVEKLTAQGIKTTELEVSHAFHSPLMQPMLAEFETVARQISYAVPQLKFVSNVSGTVAGDDVATPEYWVKHVLAPVNFAGGMATLQELGVKCFLECGPKPVLLGMGRQCLPANVGVWLPSLRPGQSDWQQLLGSLSELHVRGIAIDWQGFERNYPKRRDVSIPTYPFQRQRHWLDIPAFSLSSPAGYRQSLQHPLLGRKIALANAQGYFESFFSIRQLSYLSDHRVFERPLFPTTAYLEIGLAAGQQLFPERSFAIEKIAIERGFVLPEAESVVLQTPIASEDSETYRFEIFSAIPNDTDEPGADPTWQRYSQGIVRRLSQDSPIPEISLADCQTECSQALEVAAHYRRCRQQHIDYGSTFQGIQQLWRGSDKALARLQLPHSLVPEAAHYTFHPALLDAALQVLFALAEDETGSTYLPVAVDRLELYRRPGTNLWAIGEWQVAGAHPQAQIHLLDETGAVVAHIAGLQLRPASASALMGQSHSLARDLYGVAWRPQGRFGRLKAPEFIPEPATIAAALEPQVRALLLDNPELNRQRQEQLPLLEAASGQFAIAALHQLGWNYQAGESLQLVSAIQRLRVVPQHQRLLGRLLEMLAEDGILARQDDRWQVLQPLPSPVPPADALDVDSAEWQLLERCGSKLAGVLRGAIDPVQLVFPAGDLSAATRLYQDSPASRGFNSLVQQAIAAAAAGLPPARGLRILEIGAGTGGTTSAMLPHLTERQTRYCFTDVGALFVREAQERFGRDYPFVNYKVLDIERDPSDQGFEPYQQDVVVAANVLHATQNLRQTLAHVRQLLAPDGMLVLLEGTHKQRWVDLIFGLLEGWWRFSDRELRPDHPLLAASQWQQVLLETGFSSVATLPAEPELGQAAIVARADESMEPSPKPIGDWVIFADTDGIARNLAERLHADGETCTLVYRDTPPDPTADISTLQLDPQDPGSTDRLLDRLQERGAGLQGIVHCWGLDAPVAEAMDAPALAAASRLGCGTVLTLVQALIRGQGTESELSAPRLWLVTRAAQPAGESLVTLSGVSQASLWGMGKAIALEHPELRCSRIDLDANLAISAQAGQLWAEVRSGDPEDQVALRQDHRFVARLVRNQNLAIAQTAAGTELPVGPCRLEATQPGLLDSLQWVAAPRQAPGPKEIEIEVRATGLNFLDVVAALDLIPSEVDGVSQAELKAMGVLGGECAGVVAAVGAEVTTVAVGDAVVALAPGAFGSFVTVGAEAVAPKPSSLSFEEAAAIPVNFLTASYALQEIARLAPGQRVLIHAAAGGTGMAAVRIAQQLGAEVFATASPGKWDTLRALGVRHIASSRTTEFAKEFLALTDGKGMDVILSSLTSEGFVEASLSTLSPGGCFVEIAKRAVWTTERVEQVRPDAAYTVLDMVRLSREQPETIQRLLEQISQQLELADRTPTPVRVFPAEDVIAAFRCMQQAQHIGKIVVTPAQPPAELSLSSEGTYLITGGLGGLGLLVAEWLVKHQVRHLALVSRRGSDATVQAKLALLEERGAKVDVIQADVTDEDAMAAALERIRRSPWPLKGIIHSAGALDDGTLQQQTWEKFATVLGPKVQGAWILHRLTQPDPLDFFVSFSSAASLLGSAGQANHSAANAFLDGLAHYRQSVGLPGQSFQLGIVGQVGEAAERGADRRGERQGMGSINPQQVLVALEGVLRQPEIPQVGLAAIDWTTAARLSPQWRAWPYLADFAASGAEMSPEGDTAIASFVQQLQQAPAPEQRALLATFVRQQVAQVLGMADPEAIDAEAGFFDLGMDSLTAVELRNRLQTGLGISIAATSLMDYPTLAALLEFLADRLLQPEATVEAAAIAPVPPPQDEGDASLEQQWSAEVGALSEAEIEQLLDRELLSGLED</sequence>
<evidence type="ECO:0000256" key="7">
    <source>
        <dbReference type="ARBA" id="ARBA00022857"/>
    </source>
</evidence>
<dbReference type="FunFam" id="3.40.50.720:FF:000209">
    <property type="entry name" value="Polyketide synthase Pks12"/>
    <property type="match status" value="1"/>
</dbReference>
<dbReference type="CDD" id="cd00833">
    <property type="entry name" value="PKS"/>
    <property type="match status" value="1"/>
</dbReference>
<feature type="domain" description="Carrier" evidence="13">
    <location>
        <begin position="3145"/>
        <end position="3220"/>
    </location>
</feature>
<dbReference type="FunFam" id="1.10.1200.10:FF:000007">
    <property type="entry name" value="Probable polyketide synthase pks17"/>
    <property type="match status" value="1"/>
</dbReference>
<feature type="region of interest" description="C-terminal hotdog fold" evidence="11">
    <location>
        <begin position="1750"/>
        <end position="1891"/>
    </location>
</feature>
<dbReference type="FunFam" id="3.40.47.10:FF:000019">
    <property type="entry name" value="Polyketide synthase type I"/>
    <property type="match status" value="1"/>
</dbReference>
<dbReference type="STRING" id="582515.KR51_00012640"/>
<dbReference type="Pfam" id="PF00698">
    <property type="entry name" value="Acyl_transf_1"/>
    <property type="match status" value="1"/>
</dbReference>
<dbReference type="SUPFAM" id="SSF56801">
    <property type="entry name" value="Acetyl-CoA synthetase-like"/>
    <property type="match status" value="1"/>
</dbReference>
<dbReference type="SUPFAM" id="SSF52151">
    <property type="entry name" value="FabD/lysophospholipase-like"/>
    <property type="match status" value="1"/>
</dbReference>
<dbReference type="FunFam" id="3.40.50.12780:FF:000013">
    <property type="entry name" value="Long-chain-fatty-acid--AMP ligase FadD32"/>
    <property type="match status" value="1"/>
</dbReference>
<dbReference type="Gene3D" id="3.40.50.720">
    <property type="entry name" value="NAD(P)-binding Rossmann-like Domain"/>
    <property type="match status" value="3"/>
</dbReference>
<dbReference type="InterPro" id="IPR011032">
    <property type="entry name" value="GroES-like_sf"/>
</dbReference>
<feature type="domain" description="PKS/mFAS DH" evidence="15">
    <location>
        <begin position="1605"/>
        <end position="1891"/>
    </location>
</feature>
<dbReference type="SUPFAM" id="SSF47336">
    <property type="entry name" value="ACP-like"/>
    <property type="match status" value="2"/>
</dbReference>
<dbReference type="PATRIC" id="fig|582515.4.peg.1413"/>
<dbReference type="PROSITE" id="PS52019">
    <property type="entry name" value="PKS_MFAS_DH"/>
    <property type="match status" value="1"/>
</dbReference>
<dbReference type="InterPro" id="IPR014043">
    <property type="entry name" value="Acyl_transferase_dom"/>
</dbReference>
<dbReference type="CDD" id="cd08955">
    <property type="entry name" value="KR_2_FAS_SDR_x"/>
    <property type="match status" value="1"/>
</dbReference>
<keyword evidence="5" id="KW-0677">Repeat</keyword>
<keyword evidence="9" id="KW-0511">Multifunctional enzyme</keyword>
<evidence type="ECO:0000256" key="3">
    <source>
        <dbReference type="ARBA" id="ARBA00022553"/>
    </source>
</evidence>
<dbReference type="InterPro" id="IPR036736">
    <property type="entry name" value="ACP-like_sf"/>
</dbReference>